<evidence type="ECO:0000313" key="6">
    <source>
        <dbReference type="EMBL" id="ATP53386.1"/>
    </source>
</evidence>
<evidence type="ECO:0000256" key="1">
    <source>
        <dbReference type="ARBA" id="ARBA00004196"/>
    </source>
</evidence>
<evidence type="ECO:0000256" key="4">
    <source>
        <dbReference type="SAM" id="SignalP"/>
    </source>
</evidence>
<dbReference type="EMBL" id="CP024160">
    <property type="protein sequence ID" value="ATP53386.1"/>
    <property type="molecule type" value="Genomic_DNA"/>
</dbReference>
<feature type="compositionally biased region" description="Low complexity" evidence="2">
    <location>
        <begin position="54"/>
        <end position="75"/>
    </location>
</feature>
<feature type="compositionally biased region" description="Low complexity" evidence="2">
    <location>
        <begin position="85"/>
        <end position="114"/>
    </location>
</feature>
<feature type="domain" description="Ig-like" evidence="5">
    <location>
        <begin position="2668"/>
        <end position="2776"/>
    </location>
</feature>
<dbReference type="Pfam" id="PF05345">
    <property type="entry name" value="He_PIG"/>
    <property type="match status" value="2"/>
</dbReference>
<dbReference type="Gene3D" id="2.60.40.4270">
    <property type="entry name" value="Listeria-Bacteroides repeat domain"/>
    <property type="match status" value="1"/>
</dbReference>
<evidence type="ECO:0000256" key="3">
    <source>
        <dbReference type="SAM" id="Phobius"/>
    </source>
</evidence>
<dbReference type="InterPro" id="IPR053139">
    <property type="entry name" value="Surface_bspA-like"/>
</dbReference>
<comment type="subcellular location">
    <subcellularLocation>
        <location evidence="1">Cell envelope</location>
    </subcellularLocation>
</comment>
<dbReference type="RefSeq" id="WP_099431567.1">
    <property type="nucleotide sequence ID" value="NZ_CP024160.1"/>
</dbReference>
<sequence length="4297" mass="456059">MNRITAALYRFLVVYLSVAMVVTSIPLAPSTAYADDAGALAVESEAQETDSSSDADVGAVDNASSSGEGSSSTTSDQTNNAQDESSSSDTSTSTSSLAQDLSSSATDSDAAKSLVATAEPSSDDSEVDPLVYEDPTVCEYAKLMPNGYVYPCDAGGSVTVEIDGNDPYENSVDGKLVTNLIVDYGVDGVPGYICEYSSNLRSVRFENSSISSIGLHAFSGCSNLADISFSGMTIGGIGTEAFSGCGSLTSLNINDVATIGSMGDAAFAWSGLRSTGLDKVVGLSSIPENAYNACSALTDTGLGGNTSITSIGVNAFKNCSRLATTGLENNTTIKTLREGCFSGTNMSGGLTLPLYSKIEELPSRAFYGSKLETVYFGCDHVVLINSTTFPKQNMTVMVPAKMVSQYASGRPKEVWESCNGSLPVPVGKMLQKIKVSRDPDKMAYRQGDTISLEGMSVTFQYPHSTMDSDYEALIKDELGEYLTATPCDGDVFDESMDGEPIQLVYDDGYTRLVAYSKGNLQQAAYEYAKLMPNYYLYPCDANGNLTVEIDGNNPRENSVDGRMVTNLIVDYGVDEVDAQLCADSTNLRSVRFENSSISKIGLHAFYNCPNLTDISLSGMTIGTIGKEAFYGCESLASLNISETTTIGSMDYAAFADSGLVSTGLDKVVGLTSIPDSAYEGCKALTDTGLDKNTSITSIGVCAFRFCSNLATTGLESNTTVETLGHTCFYGTDLNGGLTLPYNSKIEELPEKAFYSTNLETVFFGCNHAVLINTDTFPKRNMTVMVPAKMIPKYSKGESKAVWERCNGCLPVPVGKVLKNVEISCDPNNMTYEPGDTISLEGMSVELDYPHSVSIWNYEALIKEELGEYLTAAPCDGDVFDESMDGQPVKLVYDDGYSHFETQTKGTLQLKKPEPTSFQISYAQTIDKGERKLMDGVELPDVSGATTIDAGAEVTLDAGALGMLNDNLTFKGWYDTESGKYISKETVYTFTPDKDLSLEARFKLRDYAVHVNDAQATDSSQDYAHLSVTAQNCYRNAGETVEVSAVTDNALFLGWYLGEGDDAYAASDQLDFTYTVDKADAIVSEDKTDARIEITPRYCAPQASVVLSVDGLDENGQPLGQFLSTGLYGIGSRVTVVAVPSPGYVFDYATDALGNVVYSGDDGPSYTFVLEGDVQYTAHFREATDPDESLAALKAALIAAITAAAVLATMYGLGEIVDPIAADAVIEIGMADNIEDVAAVGTKVLKEIKDIIDDHKKPKPHGDHKIEIIATAQPEVGGVVTGGGIHYEGTVATLEAVANPGYRFVCWKENGVEVSTSPLKTMTITDLTPEVVKMTAVFEKKVEVTAVAEADGIQADFSTGCTASPVKQSITHGDQAMVTASEGPDYAFVGWFEDGIEVSLERTYIFKAEVDRHLVARFRKADKTILVNADPFDSAEVLCDGVPVVDGKVRAKDGDILTFTMRPKVRPDNPEKTYRFVEWRETDAQGITIANKQEVCEYRVNGNARIEAVMDGRDTHTVRTEADPLEGGTVALKRGETAGMVLEVPEGERVTAEATPSEGYIFDGWYLSNGGSDTTSTLVSSERSYTFEPITDCVIQAKFTRACKVDVVVEPAAAMAGKYMVHGEGYCMKGEPATLSIELTAEASKQFTFKGWYDAKTDLLLGTDPSYLEFYPEDVECTVRAVFEENTYTVTAKAKKTFVERGTVEIEGHPGASSVTCGYGDTVMLKAKANDGYRFDHWKDGSGKEYESAELAVKVTKSDTYTAIFTDSKPEVMVTADSWLGGTVTCNGAVVKPATDKFKLGETLHLTAKAHPGYLFWGWYVNGRLKSLKHETTLVAKARGKTGHCVITAAFVPIDTVCVPLADPAEGGTVKASRILADRGAEVALKATPNPGYVFTGWYTADGSFESADAEFTCHQERGHVHVARFMAKSYEVDATAVVDSGTGSLVESSVAGWVEGAGTVEAGHAATLTAHALSGYAFEYWADASGAVVSRDSTYHVVPTSDTTLQAVFSAKQYAVDVSCEESMGSVEGAGTYAAGQVATVRAVAAEDTAFVGWFRNGTCVSSKKTYRFTVREDTSLYAVFASGSYVVHTVASPAEGGAVSGFGGYEAGDRATLRATANTGYSFAGWMDDKGESVSENADYTVKVTGDATYTAAFTPKSYQVVLSASDDSVGTLSGEGSYQFGDTVELNATPMGVKRFVGWYVLDAEGNKSLLSCDAHCWVKLDKDMVEGLEDDTLELQAVFADPYEVTVTGEVVVKNRASSRGCRVTGSGSFAVGDQVELTAVAGMGYRFVGWSTDKEGTSIVETATTLDVTAMQDITYYAQFESDGQVTITVTGSSIFRGTALLVDGIPAGSRSYDRGDMFMAIAIPWKKYHFSHWVDDAGVTVSYSAFYIGTAKENKQLTAVFYETGCDVQVATYPKDAGFSMVALGTGGSYHSAAIMFTVPHKGWKFKYWVDENGMPVGFTPVINRVVFGNRTFTAVYERASMTVTAVDPRQGGHVEGSSAHESLGYAVTNEVENGESTTLTAVPDAGYVFDGWYARNDDGSLVDEPLSTDATWTFVPEDNMTVEARFAEAPKYQVTARAVNGSVAPESALVATDGKVTLSATPDEGCYLTRVTVAEEAGDDGSAGNAYDLDISDYKGGAYEVTLSGVSAPQQVTFEFAKAAAPEVLAQPQDASAYEGDPVELSVAAEAGRNVRVHAAVSSGSAADVKLSYQWYRVSDDGGKAVALKSETGETLSIAQLDSDGEGEYFCRITQNYLGTVIKTDTEHAKASIAPREALVFNGRVLPAATAHDEYRAEIAGATGGKAPYAYNLDDVEVPEGMQLTLADDGSGALVLSGVPPAATGVCRFKISCTDDLGDKCDAHFALLVKAKEASLAFEGQTFTYNATAQAPELSGVPEGCEDDVKLTYVGTGDTHYSSDQAPVDVGTYRAVVTLDAKGYVGNSSCDFTIEKAPVDISIETSDATYDGARHGAAVAVAGLDTSAYSVAYRGIDGTSYGPTALEPYDSGNYRVTVKVTAPNYQGKQSAEFSIAKASQVITGTTSYSGVYGGDPIVFNNVAQTPVSFELVDSDDDASPVSIKGRCATVKAAGTARVVAHAAASRNYLAAEDVELTVAVAPAQLLVKVDDAERFEGQKNPEFTSSLVSRCDTSDVKVTYFCSANEKSPAGEYQIDAAVADPNFDVAVDPGTLTVKKKPEHYKVTAKAVNGSVDNALVSVVEGGDATLSATPDEGCYLERVTVVQAGSDATVDLDISDYKGGAYEVTLSDVTASQEVTFEFAKADAPRVVAQPQDVSVHGGDSAVLSAAAEAGKNVVDHAASSTGPAAKIELSYQWFRMANGKAVALEGETGETLSLADLDDEQAGEYFCRITQRYLGTEKQADSDCASVSIVPWDTLVFNGDLLPAASAHSTYFATIAGAAGGKAPYEYAWDETKLPDGLKLSRTSGGLTLSGVPSKTGVSAFDITCTDARGEAMTARFALVVQAKHVKLSFTDGDFTFNGASQAPEVSGAPKVCKGDLRVWYLGTGSTQYSSTEAPTDAGTYRAVAMLRSHGYIGAAACEFEIAPAKLKVKVDDAERFEGEANPAFTSSLESAVDTSGVKVEYSCDADESSPAGKYQIGATVSDPNFDVEVVPGTLTVKKKQDPVDPGPVVPDPDNPDSPDPDNPDPDQPDPSPNPDPDNPDPDNPDPDPKPDNPDKPERSEVTAKAVNGSVDNVSVTVDAGGDVTLSAMPDEGCFLERVTVTEAGSDKAIDLDISDYEGGAYEVTLSDVTASHEITFEFAKADAPKVIVQPQDASAHEGDAVVLWVAAEAGKGVLEHTSSSTGPAADVELSYQWFHIVGGEAVALEGETEETLLIKGLDDDCAGEYFCRVTQRYLGTETLVESDRAVVSVVPRDALVFNGGLLPVACAHSTYRATIAGAAGGEAPYKYAWDDARLPDGFKLTRTAGGLTLSGTPSKAGVSTFDITCKDAQGKTVTAHFVLVVQAKRVELAFEGGNFVYSGDAQAPKVTGVPKACEGDLRVRYYGTGGTHYSSSEAPTDAGTYRAVATLRSNGYVGAASRKFKIAPAKLKVKVDDVERFEGEMNPAFTSSLKSSVDTSGVKVEYSCVADESSPAGEYRIEATVTDPNFDVTVEPGTLTVKKREPVDPDPVVPDPDKPDPDQPDPDQPDKPEPDQPDPGKPEPDKPEPDQPDKPDPDNPDKPEPDNPSKPEPEKPGTPDSDQPDSKDPTKPGSSDNSAVDKAKASGTENSGKKESSKSSAQQLADTGDRAPLAVAVAAGAVALVALGLELLRRRRSDA</sequence>
<dbReference type="Gene3D" id="2.60.40.10">
    <property type="entry name" value="Immunoglobulins"/>
    <property type="match status" value="5"/>
</dbReference>
<evidence type="ECO:0000313" key="7">
    <source>
        <dbReference type="Proteomes" id="UP000225608"/>
    </source>
</evidence>
<keyword evidence="3" id="KW-1133">Transmembrane helix</keyword>
<feature type="transmembrane region" description="Helical" evidence="3">
    <location>
        <begin position="4269"/>
        <end position="4290"/>
    </location>
</feature>
<feature type="compositionally biased region" description="Basic and acidic residues" evidence="2">
    <location>
        <begin position="3688"/>
        <end position="3702"/>
    </location>
</feature>
<dbReference type="SMART" id="SM00409">
    <property type="entry name" value="IG"/>
    <property type="match status" value="3"/>
</dbReference>
<feature type="chain" id="PRO_5013857502" description="Ig-like domain-containing protein" evidence="4">
    <location>
        <begin position="35"/>
        <end position="4297"/>
    </location>
</feature>
<dbReference type="InterPro" id="IPR003599">
    <property type="entry name" value="Ig_sub"/>
</dbReference>
<dbReference type="InterPro" id="IPR007110">
    <property type="entry name" value="Ig-like_dom"/>
</dbReference>
<organism evidence="6 7">
    <name type="scientific">Collinsella aerofaciens</name>
    <dbReference type="NCBI Taxonomy" id="74426"/>
    <lineage>
        <taxon>Bacteria</taxon>
        <taxon>Bacillati</taxon>
        <taxon>Actinomycetota</taxon>
        <taxon>Coriobacteriia</taxon>
        <taxon>Coriobacteriales</taxon>
        <taxon>Coriobacteriaceae</taxon>
        <taxon>Collinsella</taxon>
    </lineage>
</organism>
<dbReference type="Gene3D" id="3.80.10.10">
    <property type="entry name" value="Ribonuclease Inhibitor"/>
    <property type="match status" value="2"/>
</dbReference>
<dbReference type="InterPro" id="IPR043772">
    <property type="entry name" value="MBG_3"/>
</dbReference>
<dbReference type="SUPFAM" id="SSF48726">
    <property type="entry name" value="Immunoglobulin"/>
    <property type="match status" value="1"/>
</dbReference>
<dbReference type="InterPro" id="IPR044060">
    <property type="entry name" value="Bacterial_rp_domain"/>
</dbReference>
<dbReference type="InterPro" id="IPR013378">
    <property type="entry name" value="InlB-like_B-rpt"/>
</dbReference>
<dbReference type="InterPro" id="IPR042229">
    <property type="entry name" value="Listeria/Bacterioides_rpt_sf"/>
</dbReference>
<feature type="region of interest" description="Disordered" evidence="2">
    <location>
        <begin position="3637"/>
        <end position="3702"/>
    </location>
</feature>
<dbReference type="InterPro" id="IPR036179">
    <property type="entry name" value="Ig-like_dom_sf"/>
</dbReference>
<keyword evidence="3" id="KW-0812">Transmembrane</keyword>
<dbReference type="PANTHER" id="PTHR45661:SF3">
    <property type="entry name" value="IG-LIKE DOMAIN-CONTAINING PROTEIN"/>
    <property type="match status" value="1"/>
</dbReference>
<feature type="region of interest" description="Disordered" evidence="2">
    <location>
        <begin position="4134"/>
        <end position="4265"/>
    </location>
</feature>
<proteinExistence type="predicted"/>
<evidence type="ECO:0000256" key="2">
    <source>
        <dbReference type="SAM" id="MobiDB-lite"/>
    </source>
</evidence>
<dbReference type="InterPro" id="IPR032675">
    <property type="entry name" value="LRR_dom_sf"/>
</dbReference>
<dbReference type="Pfam" id="PF18676">
    <property type="entry name" value="MBG_2"/>
    <property type="match status" value="3"/>
</dbReference>
<dbReference type="PROSITE" id="PS50835">
    <property type="entry name" value="IG_LIKE"/>
    <property type="match status" value="3"/>
</dbReference>
<gene>
    <name evidence="6" type="ORF">CSV91_01825</name>
</gene>
<dbReference type="Proteomes" id="UP000225608">
    <property type="component" value="Chromosome"/>
</dbReference>
<dbReference type="InterPro" id="IPR026906">
    <property type="entry name" value="LRR_5"/>
</dbReference>
<accession>A0A2D1TVP9</accession>
<feature type="compositionally biased region" description="Acidic residues" evidence="2">
    <location>
        <begin position="3655"/>
        <end position="3669"/>
    </location>
</feature>
<dbReference type="KEGG" id="caer:CSV91_01825"/>
<reference evidence="6 7" key="1">
    <citation type="submission" date="2017-10" db="EMBL/GenBank/DDBJ databases">
        <title>Complete genome sequence of Collinsella aerofaciens isolated from the gut of a healthy adult Indian.</title>
        <authorList>
            <person name="Bag S."/>
            <person name="Ghosh T.S."/>
            <person name="Das B."/>
        </authorList>
    </citation>
    <scope>NUCLEOTIDE SEQUENCE [LARGE SCALE GENOMIC DNA]</scope>
    <source>
        <strain evidence="7">indica</strain>
    </source>
</reference>
<feature type="domain" description="Ig-like" evidence="5">
    <location>
        <begin position="3285"/>
        <end position="3389"/>
    </location>
</feature>
<dbReference type="InterPro" id="IPR013783">
    <property type="entry name" value="Ig-like_fold"/>
</dbReference>
<feature type="signal peptide" evidence="4">
    <location>
        <begin position="1"/>
        <end position="34"/>
    </location>
</feature>
<dbReference type="SUPFAM" id="SSF52058">
    <property type="entry name" value="L domain-like"/>
    <property type="match status" value="2"/>
</dbReference>
<dbReference type="GO" id="GO:0005975">
    <property type="term" value="P:carbohydrate metabolic process"/>
    <property type="evidence" value="ECO:0007669"/>
    <property type="project" value="UniProtKB-ARBA"/>
</dbReference>
<dbReference type="Pfam" id="PF13306">
    <property type="entry name" value="LRR_5"/>
    <property type="match status" value="2"/>
</dbReference>
<dbReference type="NCBIfam" id="TIGR02543">
    <property type="entry name" value="List_Bact_rpt"/>
    <property type="match status" value="1"/>
</dbReference>
<name>A0A2D1TVP9_9ACTN</name>
<dbReference type="InterPro" id="IPR041286">
    <property type="entry name" value="MBG_2"/>
</dbReference>
<keyword evidence="4" id="KW-0732">Signal</keyword>
<evidence type="ECO:0000259" key="5">
    <source>
        <dbReference type="PROSITE" id="PS50835"/>
    </source>
</evidence>
<keyword evidence="3" id="KW-0472">Membrane</keyword>
<feature type="compositionally biased region" description="Basic and acidic residues" evidence="2">
    <location>
        <begin position="4166"/>
        <end position="4215"/>
    </location>
</feature>
<feature type="domain" description="Ig-like" evidence="5">
    <location>
        <begin position="3786"/>
        <end position="3890"/>
    </location>
</feature>
<dbReference type="Pfam" id="PF18887">
    <property type="entry name" value="MBG_3"/>
    <property type="match status" value="4"/>
</dbReference>
<feature type="region of interest" description="Disordered" evidence="2">
    <location>
        <begin position="42"/>
        <end position="130"/>
    </location>
</feature>
<dbReference type="PANTHER" id="PTHR45661">
    <property type="entry name" value="SURFACE ANTIGEN"/>
    <property type="match status" value="1"/>
</dbReference>
<dbReference type="GO" id="GO:0030313">
    <property type="term" value="C:cell envelope"/>
    <property type="evidence" value="ECO:0007669"/>
    <property type="project" value="UniProtKB-SubCell"/>
</dbReference>
<protein>
    <recommendedName>
        <fullName evidence="5">Ig-like domain-containing protein</fullName>
    </recommendedName>
</protein>
<dbReference type="Pfam" id="PF18998">
    <property type="entry name" value="Flg_new_2"/>
    <property type="match status" value="12"/>
</dbReference>